<feature type="active site" description="Nucleophile" evidence="6">
    <location>
        <position position="398"/>
    </location>
</feature>
<dbReference type="Pfam" id="PF01938">
    <property type="entry name" value="TRAM"/>
    <property type="match status" value="1"/>
</dbReference>
<dbReference type="SUPFAM" id="SSF53335">
    <property type="entry name" value="S-adenosyl-L-methionine-dependent methyltransferases"/>
    <property type="match status" value="1"/>
</dbReference>
<evidence type="ECO:0000256" key="4">
    <source>
        <dbReference type="ARBA" id="ARBA00022691"/>
    </source>
</evidence>
<dbReference type="CDD" id="cd02440">
    <property type="entry name" value="AdoMet_MTases"/>
    <property type="match status" value="1"/>
</dbReference>
<proteinExistence type="inferred from homology"/>
<evidence type="ECO:0000256" key="1">
    <source>
        <dbReference type="ARBA" id="ARBA00022485"/>
    </source>
</evidence>
<keyword evidence="2 6" id="KW-0489">Methyltransferase</keyword>
<organism evidence="9 10">
    <name type="scientific">Reinekea thalattae</name>
    <dbReference type="NCBI Taxonomy" id="2593301"/>
    <lineage>
        <taxon>Bacteria</taxon>
        <taxon>Pseudomonadati</taxon>
        <taxon>Pseudomonadota</taxon>
        <taxon>Gammaproteobacteria</taxon>
        <taxon>Oceanospirillales</taxon>
        <taxon>Saccharospirillaceae</taxon>
        <taxon>Reinekea</taxon>
    </lineage>
</organism>
<dbReference type="InterPro" id="IPR030390">
    <property type="entry name" value="MeTrfase_TrmA_AS"/>
</dbReference>
<feature type="binding site" evidence="6">
    <location>
        <position position="323"/>
    </location>
    <ligand>
        <name>S-adenosyl-L-methionine</name>
        <dbReference type="ChEBI" id="CHEBI:59789"/>
    </ligand>
</feature>
<dbReference type="PROSITE" id="PS01230">
    <property type="entry name" value="TRMA_1"/>
    <property type="match status" value="1"/>
</dbReference>
<dbReference type="GO" id="GO:0070475">
    <property type="term" value="P:rRNA base methylation"/>
    <property type="evidence" value="ECO:0007669"/>
    <property type="project" value="TreeGrafter"/>
</dbReference>
<dbReference type="PROSITE" id="PS01231">
    <property type="entry name" value="TRMA_2"/>
    <property type="match status" value="1"/>
</dbReference>
<evidence type="ECO:0000259" key="8">
    <source>
        <dbReference type="PROSITE" id="PS50926"/>
    </source>
</evidence>
<dbReference type="InterPro" id="IPR012340">
    <property type="entry name" value="NA-bd_OB-fold"/>
</dbReference>
<feature type="active site" evidence="7">
    <location>
        <position position="398"/>
    </location>
</feature>
<dbReference type="PANTHER" id="PTHR11061:SF49">
    <property type="entry name" value="23S RRNA (URACIL(1939)-C(5))-METHYLTRANSFERASE RLMD"/>
    <property type="match status" value="1"/>
</dbReference>
<reference evidence="9 10" key="1">
    <citation type="submission" date="2019-07" db="EMBL/GenBank/DDBJ databases">
        <title>Reinekea sp. strain SSH23 genome sequencing and assembly.</title>
        <authorList>
            <person name="Kim I."/>
        </authorList>
    </citation>
    <scope>NUCLEOTIDE SEQUENCE [LARGE SCALE GENOMIC DNA]</scope>
    <source>
        <strain evidence="9 10">SSH23</strain>
    </source>
</reference>
<dbReference type="GO" id="GO:0070041">
    <property type="term" value="F:rRNA (uridine-C5-)-methyltransferase activity"/>
    <property type="evidence" value="ECO:0007669"/>
    <property type="project" value="TreeGrafter"/>
</dbReference>
<dbReference type="InterPro" id="IPR030391">
    <property type="entry name" value="MeTrfase_TrmA_CS"/>
</dbReference>
<keyword evidence="3 6" id="KW-0808">Transferase</keyword>
<dbReference type="InterPro" id="IPR010280">
    <property type="entry name" value="U5_MeTrfase_fam"/>
</dbReference>
<evidence type="ECO:0000256" key="7">
    <source>
        <dbReference type="PROSITE-ProRule" id="PRU10015"/>
    </source>
</evidence>
<accession>A0A5C8Z4Y7</accession>
<sequence>MWPLFATVATATYPQVCSPNVNRPNRSRRPATKQVLPENLTLSVLRFSHDGRGIAQHKGRVVMLANALPGEQVVAKIEKANAKLWQGRAIDVETASEHRIQPVCGYVGRCGGCQLQHMPIALQHELKQQAVADHFRRNDLTLESPAQSLDVISVADFGYRHRARLHVSKKGALGFHNQQGNEVVAIDGCAVFTEALSQVFEQVRSNAPLVGLSQLEIAVDDYSNIGAVALKGQRQAIDAFHGWVAEQGWHWQQALSYQAGQTVVTALPGEFTQVNRLANQQMQQRASDWLALSDDDRVLDLFCGSGNLAYYFQQKVAQTLGLEASESAIRQANLVKKPDDRVDFAVADLFQADVSQMPLVQNLNPTVAVLDPPRAGAEQICATINQLTSLNKILYISCDPATLARDVKLLHQAGWHLRKVALIDMFPQTKHIETMVLLAKTT</sequence>
<comment type="similarity">
    <text evidence="6">Belongs to the class I-like SAM-binding methyltransferase superfamily. RNA M5U methyltransferase family.</text>
</comment>
<name>A0A5C8Z4Y7_9GAMM</name>
<dbReference type="SUPFAM" id="SSF50249">
    <property type="entry name" value="Nucleic acid-binding proteins"/>
    <property type="match status" value="1"/>
</dbReference>
<comment type="caution">
    <text evidence="9">The sequence shown here is derived from an EMBL/GenBank/DDBJ whole genome shotgun (WGS) entry which is preliminary data.</text>
</comment>
<feature type="binding site" evidence="6">
    <location>
        <position position="302"/>
    </location>
    <ligand>
        <name>S-adenosyl-L-methionine</name>
        <dbReference type="ChEBI" id="CHEBI:59789"/>
    </ligand>
</feature>
<evidence type="ECO:0000313" key="10">
    <source>
        <dbReference type="Proteomes" id="UP000321764"/>
    </source>
</evidence>
<evidence type="ECO:0000256" key="5">
    <source>
        <dbReference type="ARBA" id="ARBA00023014"/>
    </source>
</evidence>
<dbReference type="OrthoDB" id="9804590at2"/>
<dbReference type="PROSITE" id="PS51687">
    <property type="entry name" value="SAM_MT_RNA_M5U"/>
    <property type="match status" value="1"/>
</dbReference>
<gene>
    <name evidence="9" type="ORF">FME95_00445</name>
</gene>
<dbReference type="Proteomes" id="UP000321764">
    <property type="component" value="Unassembled WGS sequence"/>
</dbReference>
<dbReference type="Pfam" id="PF05958">
    <property type="entry name" value="tRNA_U5-meth_tr"/>
    <property type="match status" value="1"/>
</dbReference>
<dbReference type="Gene3D" id="2.40.50.140">
    <property type="entry name" value="Nucleic acid-binding proteins"/>
    <property type="match status" value="1"/>
</dbReference>
<keyword evidence="5" id="KW-0411">Iron-sulfur</keyword>
<dbReference type="EMBL" id="VKAD01000001">
    <property type="protein sequence ID" value="TXR53082.1"/>
    <property type="molecule type" value="Genomic_DNA"/>
</dbReference>
<feature type="domain" description="TRAM" evidence="8">
    <location>
        <begin position="33"/>
        <end position="91"/>
    </location>
</feature>
<keyword evidence="10" id="KW-1185">Reference proteome</keyword>
<keyword evidence="1" id="KW-0004">4Fe-4S</keyword>
<keyword evidence="1" id="KW-0408">Iron</keyword>
<dbReference type="AlphaFoldDB" id="A0A5C8Z4Y7"/>
<keyword evidence="4 6" id="KW-0949">S-adenosyl-L-methionine</keyword>
<keyword evidence="1" id="KW-0479">Metal-binding</keyword>
<dbReference type="GO" id="GO:0051539">
    <property type="term" value="F:4 iron, 4 sulfur cluster binding"/>
    <property type="evidence" value="ECO:0007669"/>
    <property type="project" value="UniProtKB-KW"/>
</dbReference>
<dbReference type="InterPro" id="IPR029063">
    <property type="entry name" value="SAM-dependent_MTases_sf"/>
</dbReference>
<evidence type="ECO:0000256" key="3">
    <source>
        <dbReference type="ARBA" id="ARBA00022679"/>
    </source>
</evidence>
<dbReference type="Gene3D" id="3.40.50.150">
    <property type="entry name" value="Vaccinia Virus protein VP39"/>
    <property type="match status" value="1"/>
</dbReference>
<protein>
    <submittedName>
        <fullName evidence="9">TRAM domain-containing protein</fullName>
    </submittedName>
</protein>
<feature type="binding site" evidence="6">
    <location>
        <position position="371"/>
    </location>
    <ligand>
        <name>S-adenosyl-L-methionine</name>
        <dbReference type="ChEBI" id="CHEBI:59789"/>
    </ligand>
</feature>
<dbReference type="InterPro" id="IPR002792">
    <property type="entry name" value="TRAM_dom"/>
</dbReference>
<dbReference type="PANTHER" id="PTHR11061">
    <property type="entry name" value="RNA M5U METHYLTRANSFERASE"/>
    <property type="match status" value="1"/>
</dbReference>
<evidence type="ECO:0000313" key="9">
    <source>
        <dbReference type="EMBL" id="TXR53082.1"/>
    </source>
</evidence>
<evidence type="ECO:0000256" key="6">
    <source>
        <dbReference type="PROSITE-ProRule" id="PRU01024"/>
    </source>
</evidence>
<feature type="binding site" evidence="6">
    <location>
        <position position="273"/>
    </location>
    <ligand>
        <name>S-adenosyl-L-methionine</name>
        <dbReference type="ChEBI" id="CHEBI:59789"/>
    </ligand>
</feature>
<evidence type="ECO:0000256" key="2">
    <source>
        <dbReference type="ARBA" id="ARBA00022603"/>
    </source>
</evidence>
<dbReference type="PROSITE" id="PS50926">
    <property type="entry name" value="TRAM"/>
    <property type="match status" value="1"/>
</dbReference>
<dbReference type="Gene3D" id="2.40.50.1070">
    <property type="match status" value="1"/>
</dbReference>